<reference evidence="1 2" key="1">
    <citation type="submission" date="2023-07" db="EMBL/GenBank/DDBJ databases">
        <title>Genomic Encyclopedia of Type Strains, Phase IV (KMG-IV): sequencing the most valuable type-strain genomes for metagenomic binning, comparative biology and taxonomic classification.</title>
        <authorList>
            <person name="Goeker M."/>
        </authorList>
    </citation>
    <scope>NUCLEOTIDE SEQUENCE [LARGE SCALE GENOMIC DNA]</scope>
    <source>
        <strain evidence="1 2">DSM 9768</strain>
    </source>
</reference>
<protein>
    <submittedName>
        <fullName evidence="1">Uncharacterized protein YaaQ</fullName>
    </submittedName>
</protein>
<dbReference type="SUPFAM" id="SSF54913">
    <property type="entry name" value="GlnB-like"/>
    <property type="match status" value="1"/>
</dbReference>
<dbReference type="InterPro" id="IPR010375">
    <property type="entry name" value="CdAMP_rec"/>
</dbReference>
<dbReference type="PANTHER" id="PTHR38456:SF1">
    <property type="entry name" value="CYCLIC DI-AMP RECEPTOR A"/>
    <property type="match status" value="1"/>
</dbReference>
<dbReference type="Gene3D" id="3.30.70.120">
    <property type="match status" value="1"/>
</dbReference>
<comment type="caution">
    <text evidence="1">The sequence shown here is derived from an EMBL/GenBank/DDBJ whole genome shotgun (WGS) entry which is preliminary data.</text>
</comment>
<evidence type="ECO:0000313" key="2">
    <source>
        <dbReference type="Proteomes" id="UP001230005"/>
    </source>
</evidence>
<evidence type="ECO:0000313" key="1">
    <source>
        <dbReference type="EMBL" id="MDQ0258034.1"/>
    </source>
</evidence>
<accession>A0ABU0A3H7</accession>
<proteinExistence type="predicted"/>
<dbReference type="EMBL" id="JAUSUG010000043">
    <property type="protein sequence ID" value="MDQ0258034.1"/>
    <property type="molecule type" value="Genomic_DNA"/>
</dbReference>
<dbReference type="Proteomes" id="UP001230005">
    <property type="component" value="Unassembled WGS sequence"/>
</dbReference>
<sequence>MKLMICVVHDRYADALEDRLKKKGYRMTELASSGGFLRKGNTTFLFGVNDTDLKLLKEEMKEICLGVEKKKGKLKDGQSRYTSFVIDVKDSLPILSSLNK</sequence>
<keyword evidence="2" id="KW-1185">Reference proteome</keyword>
<gene>
    <name evidence="1" type="ORF">J2S74_005497</name>
</gene>
<dbReference type="PANTHER" id="PTHR38456">
    <property type="entry name" value="CYCLIC DI-AMP RECEPTOR A"/>
    <property type="match status" value="1"/>
</dbReference>
<name>A0ABU0A3H7_9BACI</name>
<organism evidence="1 2">
    <name type="scientific">Evansella vedderi</name>
    <dbReference type="NCBI Taxonomy" id="38282"/>
    <lineage>
        <taxon>Bacteria</taxon>
        <taxon>Bacillati</taxon>
        <taxon>Bacillota</taxon>
        <taxon>Bacilli</taxon>
        <taxon>Bacillales</taxon>
        <taxon>Bacillaceae</taxon>
        <taxon>Evansella</taxon>
    </lineage>
</organism>
<dbReference type="RefSeq" id="WP_307332695.1">
    <property type="nucleotide sequence ID" value="NZ_JAUSUG010000043.1"/>
</dbReference>
<dbReference type="InterPro" id="IPR011322">
    <property type="entry name" value="N-reg_PII-like_a/b"/>
</dbReference>
<dbReference type="Pfam" id="PF06153">
    <property type="entry name" value="CdAMP_rec"/>
    <property type="match status" value="1"/>
</dbReference>
<dbReference type="InterPro" id="IPR015867">
    <property type="entry name" value="N-reg_PII/ATP_PRibTrfase_C"/>
</dbReference>